<dbReference type="InterPro" id="IPR011711">
    <property type="entry name" value="GntR_C"/>
</dbReference>
<gene>
    <name evidence="5" type="ORF">SAMN05421512_109118</name>
</gene>
<dbReference type="InterPro" id="IPR000524">
    <property type="entry name" value="Tscrpt_reg_HTH_GntR"/>
</dbReference>
<dbReference type="SUPFAM" id="SSF48008">
    <property type="entry name" value="GntR ligand-binding domain-like"/>
    <property type="match status" value="1"/>
</dbReference>
<dbReference type="InterPro" id="IPR036388">
    <property type="entry name" value="WH-like_DNA-bd_sf"/>
</dbReference>
<feature type="domain" description="HTH gntR-type" evidence="4">
    <location>
        <begin position="14"/>
        <end position="81"/>
    </location>
</feature>
<accession>A0A285T8U3</accession>
<dbReference type="Gene3D" id="1.20.120.530">
    <property type="entry name" value="GntR ligand-binding domain-like"/>
    <property type="match status" value="1"/>
</dbReference>
<dbReference type="EMBL" id="OBML01000009">
    <property type="protein sequence ID" value="SOC17879.1"/>
    <property type="molecule type" value="Genomic_DNA"/>
</dbReference>
<reference evidence="5 6" key="1">
    <citation type="submission" date="2017-08" db="EMBL/GenBank/DDBJ databases">
        <authorList>
            <person name="de Groot N.N."/>
        </authorList>
    </citation>
    <scope>NUCLEOTIDE SEQUENCE [LARGE SCALE GENOMIC DNA]</scope>
    <source>
        <strain evidence="5 6">USBA 352</strain>
    </source>
</reference>
<protein>
    <submittedName>
        <fullName evidence="5">Transcriptional regulator, GntR family</fullName>
    </submittedName>
</protein>
<evidence type="ECO:0000256" key="3">
    <source>
        <dbReference type="ARBA" id="ARBA00023163"/>
    </source>
</evidence>
<dbReference type="InterPro" id="IPR008920">
    <property type="entry name" value="TF_FadR/GntR_C"/>
</dbReference>
<dbReference type="SMART" id="SM00345">
    <property type="entry name" value="HTH_GNTR"/>
    <property type="match status" value="1"/>
</dbReference>
<keyword evidence="1" id="KW-0805">Transcription regulation</keyword>
<evidence type="ECO:0000313" key="5">
    <source>
        <dbReference type="EMBL" id="SOC17879.1"/>
    </source>
</evidence>
<dbReference type="Proteomes" id="UP000219331">
    <property type="component" value="Unassembled WGS sequence"/>
</dbReference>
<dbReference type="PANTHER" id="PTHR43537">
    <property type="entry name" value="TRANSCRIPTIONAL REGULATOR, GNTR FAMILY"/>
    <property type="match status" value="1"/>
</dbReference>
<evidence type="ECO:0000256" key="1">
    <source>
        <dbReference type="ARBA" id="ARBA00023015"/>
    </source>
</evidence>
<dbReference type="Gene3D" id="1.10.10.10">
    <property type="entry name" value="Winged helix-like DNA-binding domain superfamily/Winged helix DNA-binding domain"/>
    <property type="match status" value="1"/>
</dbReference>
<dbReference type="Pfam" id="PF00392">
    <property type="entry name" value="GntR"/>
    <property type="match status" value="1"/>
</dbReference>
<keyword evidence="6" id="KW-1185">Reference proteome</keyword>
<dbReference type="STRING" id="538381.GCA_001696535_02398"/>
<keyword evidence="3" id="KW-0804">Transcription</keyword>
<organism evidence="5 6">
    <name type="scientific">Stappia indica</name>
    <dbReference type="NCBI Taxonomy" id="538381"/>
    <lineage>
        <taxon>Bacteria</taxon>
        <taxon>Pseudomonadati</taxon>
        <taxon>Pseudomonadota</taxon>
        <taxon>Alphaproteobacteria</taxon>
        <taxon>Hyphomicrobiales</taxon>
        <taxon>Stappiaceae</taxon>
        <taxon>Stappia</taxon>
    </lineage>
</organism>
<keyword evidence="2" id="KW-0238">DNA-binding</keyword>
<name>A0A285T8U3_9HYPH</name>
<evidence type="ECO:0000256" key="2">
    <source>
        <dbReference type="ARBA" id="ARBA00023125"/>
    </source>
</evidence>
<dbReference type="PANTHER" id="PTHR43537:SF51">
    <property type="entry name" value="HTH-TYPE TRANSCRIPTIONAL REGULATOR LGOR-RELATED"/>
    <property type="match status" value="1"/>
</dbReference>
<proteinExistence type="predicted"/>
<evidence type="ECO:0000259" key="4">
    <source>
        <dbReference type="PROSITE" id="PS50949"/>
    </source>
</evidence>
<dbReference type="AlphaFoldDB" id="A0A285T8U3"/>
<dbReference type="Pfam" id="PF07729">
    <property type="entry name" value="FCD"/>
    <property type="match status" value="1"/>
</dbReference>
<dbReference type="GO" id="GO:0003700">
    <property type="term" value="F:DNA-binding transcription factor activity"/>
    <property type="evidence" value="ECO:0007669"/>
    <property type="project" value="InterPro"/>
</dbReference>
<dbReference type="InterPro" id="IPR036390">
    <property type="entry name" value="WH_DNA-bd_sf"/>
</dbReference>
<dbReference type="PROSITE" id="PS50949">
    <property type="entry name" value="HTH_GNTR"/>
    <property type="match status" value="1"/>
</dbReference>
<dbReference type="OrthoDB" id="5504063at2"/>
<dbReference type="SUPFAM" id="SSF46785">
    <property type="entry name" value="Winged helix' DNA-binding domain"/>
    <property type="match status" value="1"/>
</dbReference>
<dbReference type="CDD" id="cd07377">
    <property type="entry name" value="WHTH_GntR"/>
    <property type="match status" value="1"/>
</dbReference>
<dbReference type="GO" id="GO:0003677">
    <property type="term" value="F:DNA binding"/>
    <property type="evidence" value="ECO:0007669"/>
    <property type="project" value="UniProtKB-KW"/>
</dbReference>
<sequence length="247" mass="27333">MTPLDQAPAPTADVTSADAAATAIREMILEGRFAPGERLHQDQLAEILGVSRTPLRTALARLAQDGLIDYEPNRGYRIRRFLVADIRQAFTVRANLEGLACRLAAEAGLNKAQLARMEALVDEGDAILSVGRLDPDQLPSYRRMNVEFHETIIGAAGNRWIGRFVHQSHNVPLVSDRVILWDDFGVIHRSHDDHRRILKALGDRDGTRAQNLMSEHVIFAGQLLADRLEADPEAALRQASQAQAGHF</sequence>
<dbReference type="SMART" id="SM00895">
    <property type="entry name" value="FCD"/>
    <property type="match status" value="1"/>
</dbReference>
<evidence type="ECO:0000313" key="6">
    <source>
        <dbReference type="Proteomes" id="UP000219331"/>
    </source>
</evidence>
<dbReference type="RefSeq" id="WP_097175681.1">
    <property type="nucleotide sequence ID" value="NZ_JAJGNR010000002.1"/>
</dbReference>